<dbReference type="EMBL" id="AMZH03000359">
    <property type="protein sequence ID" value="RRT84156.1"/>
    <property type="molecule type" value="Genomic_DNA"/>
</dbReference>
<name>A0A427B6U0_ENSVE</name>
<accession>A0A427B6U0</accession>
<evidence type="ECO:0008006" key="3">
    <source>
        <dbReference type="Google" id="ProtNLM"/>
    </source>
</evidence>
<protein>
    <recommendedName>
        <fullName evidence="3">DUF834 domain-containing protein</fullName>
    </recommendedName>
</protein>
<proteinExistence type="predicted"/>
<reference evidence="1 2" key="1">
    <citation type="journal article" date="2014" name="Agronomy (Basel)">
        <title>A Draft Genome Sequence for Ensete ventricosum, the Drought-Tolerant Tree Against Hunger.</title>
        <authorList>
            <person name="Harrison J."/>
            <person name="Moore K.A."/>
            <person name="Paszkiewicz K."/>
            <person name="Jones T."/>
            <person name="Grant M."/>
            <person name="Ambacheew D."/>
            <person name="Muzemil S."/>
            <person name="Studholme D.J."/>
        </authorList>
    </citation>
    <scope>NUCLEOTIDE SEQUENCE [LARGE SCALE GENOMIC DNA]</scope>
</reference>
<organism evidence="1 2">
    <name type="scientific">Ensete ventricosum</name>
    <name type="common">Abyssinian banana</name>
    <name type="synonym">Musa ensete</name>
    <dbReference type="NCBI Taxonomy" id="4639"/>
    <lineage>
        <taxon>Eukaryota</taxon>
        <taxon>Viridiplantae</taxon>
        <taxon>Streptophyta</taxon>
        <taxon>Embryophyta</taxon>
        <taxon>Tracheophyta</taxon>
        <taxon>Spermatophyta</taxon>
        <taxon>Magnoliopsida</taxon>
        <taxon>Liliopsida</taxon>
        <taxon>Zingiberales</taxon>
        <taxon>Musaceae</taxon>
        <taxon>Ensete</taxon>
    </lineage>
</organism>
<dbReference type="Proteomes" id="UP000287651">
    <property type="component" value="Unassembled WGS sequence"/>
</dbReference>
<evidence type="ECO:0000313" key="1">
    <source>
        <dbReference type="EMBL" id="RRT84156.1"/>
    </source>
</evidence>
<gene>
    <name evidence="1" type="ORF">B296_00013623</name>
</gene>
<sequence length="116" mass="12612">MAAREDDSGWPVAMKKRRLSCSRGGLGCDRSSWEEEEATASGGWQRRLVTRAGRYGQRLAATADGLRQRKTEEEDWATAAEGTAGLAMRRKEGARLRAATAAGSNGVGDEKRAGRW</sequence>
<evidence type="ECO:0000313" key="2">
    <source>
        <dbReference type="Proteomes" id="UP000287651"/>
    </source>
</evidence>
<comment type="caution">
    <text evidence="1">The sequence shown here is derived from an EMBL/GenBank/DDBJ whole genome shotgun (WGS) entry which is preliminary data.</text>
</comment>
<dbReference type="AlphaFoldDB" id="A0A427B6U0"/>